<evidence type="ECO:0000313" key="3">
    <source>
        <dbReference type="Proteomes" id="UP000008783"/>
    </source>
</evidence>
<dbReference type="GeneID" id="10543139"/>
<gene>
    <name evidence="2" type="ORF">PGTG_19460</name>
</gene>
<reference key="1">
    <citation type="submission" date="2007-01" db="EMBL/GenBank/DDBJ databases">
        <title>The Genome Sequence of Puccinia graminis f. sp. tritici Strain CRL 75-36-700-3.</title>
        <authorList>
            <consortium name="The Broad Institute Genome Sequencing Platform"/>
            <person name="Birren B."/>
            <person name="Lander E."/>
            <person name="Galagan J."/>
            <person name="Nusbaum C."/>
            <person name="Devon K."/>
            <person name="Cuomo C."/>
            <person name="Jaffe D."/>
            <person name="Butler J."/>
            <person name="Alvarez P."/>
            <person name="Gnerre S."/>
            <person name="Grabherr M."/>
            <person name="Mauceli E."/>
            <person name="Brockman W."/>
            <person name="Young S."/>
            <person name="LaButti K."/>
            <person name="Sykes S."/>
            <person name="DeCaprio D."/>
            <person name="Crawford M."/>
            <person name="Koehrsen M."/>
            <person name="Engels R."/>
            <person name="Montgomery P."/>
            <person name="Pearson M."/>
            <person name="Howarth C."/>
            <person name="Larson L."/>
            <person name="White J."/>
            <person name="Zeng Q."/>
            <person name="Kodira C."/>
            <person name="Yandava C."/>
            <person name="Alvarado L."/>
            <person name="O'Leary S."/>
            <person name="Szabo L."/>
            <person name="Dean R."/>
            <person name="Schein J."/>
        </authorList>
    </citation>
    <scope>NUCLEOTIDE SEQUENCE</scope>
    <source>
        <strain>CRL 75-36-700-3</strain>
    </source>
</reference>
<sequence length="95" mass="11078">MRGSKHQPTSLLQIMYQDCRQRSSNITVWLQACYISDSLVAARSGWMTLSPGVDRQSQRVPPRVMTKDVRDKDSYYRRTKSVGRRAKLTTKECYF</sequence>
<protein>
    <submittedName>
        <fullName evidence="2">Uncharacterized protein</fullName>
    </submittedName>
</protein>
<accession>E3LAA9</accession>
<proteinExistence type="predicted"/>
<reference evidence="3" key="2">
    <citation type="journal article" date="2011" name="Proc. Natl. Acad. Sci. U.S.A.">
        <title>Obligate biotrophy features unraveled by the genomic analysis of rust fungi.</title>
        <authorList>
            <person name="Duplessis S."/>
            <person name="Cuomo C.A."/>
            <person name="Lin Y.-C."/>
            <person name="Aerts A."/>
            <person name="Tisserant E."/>
            <person name="Veneault-Fourrey C."/>
            <person name="Joly D.L."/>
            <person name="Hacquard S."/>
            <person name="Amselem J."/>
            <person name="Cantarel B.L."/>
            <person name="Chiu R."/>
            <person name="Coutinho P.M."/>
            <person name="Feau N."/>
            <person name="Field M."/>
            <person name="Frey P."/>
            <person name="Gelhaye E."/>
            <person name="Goldberg J."/>
            <person name="Grabherr M.G."/>
            <person name="Kodira C.D."/>
            <person name="Kohler A."/>
            <person name="Kuees U."/>
            <person name="Lindquist E.A."/>
            <person name="Lucas S.M."/>
            <person name="Mago R."/>
            <person name="Mauceli E."/>
            <person name="Morin E."/>
            <person name="Murat C."/>
            <person name="Pangilinan J.L."/>
            <person name="Park R."/>
            <person name="Pearson M."/>
            <person name="Quesneville H."/>
            <person name="Rouhier N."/>
            <person name="Sakthikumar S."/>
            <person name="Salamov A.A."/>
            <person name="Schmutz J."/>
            <person name="Selles B."/>
            <person name="Shapiro H."/>
            <person name="Tanguay P."/>
            <person name="Tuskan G.A."/>
            <person name="Henrissat B."/>
            <person name="Van de Peer Y."/>
            <person name="Rouze P."/>
            <person name="Ellis J.G."/>
            <person name="Dodds P.N."/>
            <person name="Schein J.E."/>
            <person name="Zhong S."/>
            <person name="Hamelin R.C."/>
            <person name="Grigoriev I.V."/>
            <person name="Szabo L.J."/>
            <person name="Martin F."/>
        </authorList>
    </citation>
    <scope>NUCLEOTIDE SEQUENCE [LARGE SCALE GENOMIC DNA]</scope>
    <source>
        <strain evidence="3">CRL 75-36-700-3 / race SCCL</strain>
    </source>
</reference>
<dbReference type="VEuPathDB" id="FungiDB:PGTG_19460"/>
<evidence type="ECO:0000313" key="2">
    <source>
        <dbReference type="EMBL" id="EFP93484.1"/>
    </source>
</evidence>
<keyword evidence="3" id="KW-1185">Reference proteome</keyword>
<name>E3LAA9_PUCGT</name>
<dbReference type="RefSeq" id="XP_003337903.1">
    <property type="nucleotide sequence ID" value="XM_003337855.2"/>
</dbReference>
<dbReference type="AlphaFoldDB" id="E3LAA9"/>
<dbReference type="InParanoid" id="E3LAA9"/>
<feature type="region of interest" description="Disordered" evidence="1">
    <location>
        <begin position="52"/>
        <end position="71"/>
    </location>
</feature>
<organism evidence="2 3">
    <name type="scientific">Puccinia graminis f. sp. tritici (strain CRL 75-36-700-3 / race SCCL)</name>
    <name type="common">Black stem rust fungus</name>
    <dbReference type="NCBI Taxonomy" id="418459"/>
    <lineage>
        <taxon>Eukaryota</taxon>
        <taxon>Fungi</taxon>
        <taxon>Dikarya</taxon>
        <taxon>Basidiomycota</taxon>
        <taxon>Pucciniomycotina</taxon>
        <taxon>Pucciniomycetes</taxon>
        <taxon>Pucciniales</taxon>
        <taxon>Pucciniaceae</taxon>
        <taxon>Puccinia</taxon>
    </lineage>
</organism>
<dbReference type="KEGG" id="pgr:PGTG_19460"/>
<dbReference type="Proteomes" id="UP000008783">
    <property type="component" value="Unassembled WGS sequence"/>
</dbReference>
<dbReference type="HOGENOM" id="CLU_2373821_0_0_1"/>
<evidence type="ECO:0000256" key="1">
    <source>
        <dbReference type="SAM" id="MobiDB-lite"/>
    </source>
</evidence>
<dbReference type="PROSITE" id="PS51257">
    <property type="entry name" value="PROKAR_LIPOPROTEIN"/>
    <property type="match status" value="1"/>
</dbReference>
<dbReference type="EMBL" id="DS178395">
    <property type="protein sequence ID" value="EFP93484.1"/>
    <property type="molecule type" value="Genomic_DNA"/>
</dbReference>